<dbReference type="Proteomes" id="UP001212803">
    <property type="component" value="Chromosome"/>
</dbReference>
<feature type="region of interest" description="Disordered" evidence="1">
    <location>
        <begin position="52"/>
        <end position="110"/>
    </location>
</feature>
<keyword evidence="3" id="KW-1185">Reference proteome</keyword>
<feature type="compositionally biased region" description="Basic and acidic residues" evidence="1">
    <location>
        <begin position="89"/>
        <end position="110"/>
    </location>
</feature>
<evidence type="ECO:0000256" key="1">
    <source>
        <dbReference type="SAM" id="MobiDB-lite"/>
    </source>
</evidence>
<feature type="compositionally biased region" description="Basic and acidic residues" evidence="1">
    <location>
        <begin position="12"/>
        <end position="21"/>
    </location>
</feature>
<dbReference type="EMBL" id="CP115149">
    <property type="protein sequence ID" value="WBL36516.1"/>
    <property type="molecule type" value="Genomic_DNA"/>
</dbReference>
<reference evidence="2 3" key="1">
    <citation type="journal article" date="2023" name="ISME J.">
        <title>Thermophilic Dehalococcoidia with unusual traits shed light on an unexpected past.</title>
        <authorList>
            <person name="Palmer M."/>
            <person name="Covington J.K."/>
            <person name="Zhou E.M."/>
            <person name="Thomas S.C."/>
            <person name="Habib N."/>
            <person name="Seymour C.O."/>
            <person name="Lai D."/>
            <person name="Johnston J."/>
            <person name="Hashimi A."/>
            <person name="Jiao J.Y."/>
            <person name="Muok A.R."/>
            <person name="Liu L."/>
            <person name="Xian W.D."/>
            <person name="Zhi X.Y."/>
            <person name="Li M.M."/>
            <person name="Silva L.P."/>
            <person name="Bowen B.P."/>
            <person name="Louie K."/>
            <person name="Briegel A."/>
            <person name="Pett-Ridge J."/>
            <person name="Weber P.K."/>
            <person name="Tocheva E.I."/>
            <person name="Woyke T."/>
            <person name="Northen T.R."/>
            <person name="Mayali X."/>
            <person name="Li W.J."/>
            <person name="Hedlund B.P."/>
        </authorList>
    </citation>
    <scope>NUCLEOTIDE SEQUENCE [LARGE SCALE GENOMIC DNA]</scope>
    <source>
        <strain evidence="2 3">YIM 72310</strain>
    </source>
</reference>
<protein>
    <submittedName>
        <fullName evidence="2">Uncharacterized protein</fullName>
    </submittedName>
</protein>
<sequence length="110" mass="11912">MDGIDAAAEAEDAPRSGRKEQGQPPLAAAEGADLGRAGEVARELARELLHAPDGRRVFAGDEQDHGASEAGKRERTDPGRRFLNGPFAGRERHDNRGGVLLKEPKQEHPW</sequence>
<dbReference type="RefSeq" id="WP_270057039.1">
    <property type="nucleotide sequence ID" value="NZ_CP115149.1"/>
</dbReference>
<organism evidence="2 3">
    <name type="scientific">Tepidiforma flava</name>
    <dbReference type="NCBI Taxonomy" id="3004094"/>
    <lineage>
        <taxon>Bacteria</taxon>
        <taxon>Bacillati</taxon>
        <taxon>Chloroflexota</taxon>
        <taxon>Tepidiformia</taxon>
        <taxon>Tepidiformales</taxon>
        <taxon>Tepidiformaceae</taxon>
        <taxon>Tepidiforma</taxon>
    </lineage>
</organism>
<feature type="compositionally biased region" description="Basic and acidic residues" evidence="1">
    <location>
        <begin position="52"/>
        <end position="80"/>
    </location>
</feature>
<name>A0ABY7M7K4_9CHLR</name>
<accession>A0ABY7M7K4</accession>
<proteinExistence type="predicted"/>
<feature type="region of interest" description="Disordered" evidence="1">
    <location>
        <begin position="1"/>
        <end position="35"/>
    </location>
</feature>
<evidence type="ECO:0000313" key="3">
    <source>
        <dbReference type="Proteomes" id="UP001212803"/>
    </source>
</evidence>
<gene>
    <name evidence="2" type="ORF">O0235_02875</name>
</gene>
<evidence type="ECO:0000313" key="2">
    <source>
        <dbReference type="EMBL" id="WBL36516.1"/>
    </source>
</evidence>